<evidence type="ECO:0000256" key="1">
    <source>
        <dbReference type="SAM" id="MobiDB-lite"/>
    </source>
</evidence>
<dbReference type="EMBL" id="BIMN01000002">
    <property type="protein sequence ID" value="GCE63458.1"/>
    <property type="molecule type" value="Genomic_DNA"/>
</dbReference>
<feature type="region of interest" description="Disordered" evidence="1">
    <location>
        <begin position="55"/>
        <end position="179"/>
    </location>
</feature>
<accession>A0A478FPQ2</accession>
<name>A0A478FPQ2_9MOLU</name>
<gene>
    <name evidence="3" type="ORF">MHSWG343_04550</name>
</gene>
<protein>
    <submittedName>
        <fullName evidence="3">Uncharacterized protein</fullName>
    </submittedName>
</protein>
<proteinExistence type="predicted"/>
<evidence type="ECO:0000313" key="4">
    <source>
        <dbReference type="Proteomes" id="UP000324831"/>
    </source>
</evidence>
<dbReference type="AlphaFoldDB" id="A0A478FPQ2"/>
<sequence length="232" mass="24454">MLRNISKLLLSILGISAPFMATIYLTNTPKAPKPFEENLKLLSIVQIEEEDKVFISDGTGTGEGGATISDGSSGGGGDAGSNGASQGSSSSSTSGDQTPQQEADGKGGVESPPSKPETDTKTEETDPSPEEPQTKDNPKASAAQEQPEGQTQEIQPPSSEPQPPSSGSQSKSNSDIDPEELLKALIEKVAEKSINWINNTRSFHNSFEMINDISKLQNALDSFESQSKTQVA</sequence>
<feature type="compositionally biased region" description="Low complexity" evidence="1">
    <location>
        <begin position="81"/>
        <end position="98"/>
    </location>
</feature>
<feature type="signal peptide" evidence="2">
    <location>
        <begin position="1"/>
        <end position="21"/>
    </location>
</feature>
<reference evidence="3 4" key="1">
    <citation type="submission" date="2019-01" db="EMBL/GenBank/DDBJ databases">
        <title>Draft genome sequences of Candidatus Mycoplasma haemohominis SWG34-3 identified from a patient with pyrexia, anemia and liver dysfunction.</title>
        <authorList>
            <person name="Sekizuka T."/>
            <person name="Hattori N."/>
            <person name="Katano H."/>
            <person name="Takuma T."/>
            <person name="Ito T."/>
            <person name="Arai N."/>
            <person name="Yanai R."/>
            <person name="Ishii S."/>
            <person name="Miura Y."/>
            <person name="Tokunaga T."/>
            <person name="Watanabe H."/>
            <person name="Nomura N."/>
            <person name="Eguchi J."/>
            <person name="Arai T."/>
            <person name="Hasegawa H."/>
            <person name="Nakamaki T."/>
            <person name="Wakita T."/>
            <person name="Niki Y."/>
            <person name="Kuroda M."/>
        </authorList>
    </citation>
    <scope>NUCLEOTIDE SEQUENCE [LARGE SCALE GENOMIC DNA]</scope>
    <source>
        <strain evidence="3">SWG34-3</strain>
    </source>
</reference>
<evidence type="ECO:0000256" key="2">
    <source>
        <dbReference type="SAM" id="SignalP"/>
    </source>
</evidence>
<keyword evidence="2" id="KW-0732">Signal</keyword>
<organism evidence="3 4">
    <name type="scientific">Candidatus Mycoplasma haematohominis</name>
    <dbReference type="NCBI Taxonomy" id="1494318"/>
    <lineage>
        <taxon>Bacteria</taxon>
        <taxon>Bacillati</taxon>
        <taxon>Mycoplasmatota</taxon>
        <taxon>Mollicutes</taxon>
        <taxon>Mycoplasmataceae</taxon>
        <taxon>Mycoplasma</taxon>
    </lineage>
</organism>
<comment type="caution">
    <text evidence="3">The sequence shown here is derived from an EMBL/GenBank/DDBJ whole genome shotgun (WGS) entry which is preliminary data.</text>
</comment>
<dbReference type="Proteomes" id="UP000324831">
    <property type="component" value="Unassembled WGS sequence"/>
</dbReference>
<feature type="chain" id="PRO_5019816049" evidence="2">
    <location>
        <begin position="22"/>
        <end position="232"/>
    </location>
</feature>
<evidence type="ECO:0000313" key="3">
    <source>
        <dbReference type="EMBL" id="GCE63458.1"/>
    </source>
</evidence>